<feature type="compositionally biased region" description="Polar residues" evidence="12">
    <location>
        <begin position="953"/>
        <end position="973"/>
    </location>
</feature>
<feature type="region of interest" description="Disordered" evidence="12">
    <location>
        <begin position="1076"/>
        <end position="1435"/>
    </location>
</feature>
<dbReference type="InterPro" id="IPR036116">
    <property type="entry name" value="FN3_sf"/>
</dbReference>
<evidence type="ECO:0000259" key="15">
    <source>
        <dbReference type="PROSITE" id="PS50853"/>
    </source>
</evidence>
<dbReference type="InterPro" id="IPR020837">
    <property type="entry name" value="Fibrinogen_CS"/>
</dbReference>
<dbReference type="CDD" id="cd00055">
    <property type="entry name" value="EGF_Lam"/>
    <property type="match status" value="1"/>
</dbReference>
<dbReference type="Pfam" id="PF25024">
    <property type="entry name" value="EGF_TEN"/>
    <property type="match status" value="1"/>
</dbReference>
<keyword evidence="5 10" id="KW-0245">EGF-like domain</keyword>
<dbReference type="PROSITE" id="PS01186">
    <property type="entry name" value="EGF_2"/>
    <property type="match status" value="6"/>
</dbReference>
<dbReference type="SMART" id="SM00181">
    <property type="entry name" value="EGF"/>
    <property type="match status" value="14"/>
</dbReference>
<keyword evidence="3" id="KW-0964">Secreted</keyword>
<dbReference type="Ensembl" id="ENSSAUT00010002288.1">
    <property type="protein sequence ID" value="ENSSAUP00010002177.1"/>
    <property type="gene ID" value="ENSSAUG00010001076.1"/>
</dbReference>
<feature type="disulfide bond" evidence="10">
    <location>
        <begin position="167"/>
        <end position="176"/>
    </location>
</feature>
<feature type="compositionally biased region" description="Polar residues" evidence="12">
    <location>
        <begin position="832"/>
        <end position="843"/>
    </location>
</feature>
<dbReference type="PROSITE" id="PS00022">
    <property type="entry name" value="EGF_1"/>
    <property type="match status" value="7"/>
</dbReference>
<dbReference type="CDD" id="cd00087">
    <property type="entry name" value="FReD"/>
    <property type="match status" value="1"/>
</dbReference>
<comment type="caution">
    <text evidence="10">Lacks conserved residue(s) required for the propagation of feature annotation.</text>
</comment>
<feature type="domain" description="Fibronectin type-III" evidence="15">
    <location>
        <begin position="2179"/>
        <end position="2268"/>
    </location>
</feature>
<evidence type="ECO:0000256" key="7">
    <source>
        <dbReference type="ARBA" id="ARBA00022737"/>
    </source>
</evidence>
<keyword evidence="6 13" id="KW-0732">Signal</keyword>
<reference evidence="17" key="3">
    <citation type="submission" date="2025-09" db="UniProtKB">
        <authorList>
            <consortium name="Ensembl"/>
        </authorList>
    </citation>
    <scope>IDENTIFICATION</scope>
</reference>
<feature type="region of interest" description="Disordered" evidence="12">
    <location>
        <begin position="2155"/>
        <end position="2185"/>
    </location>
</feature>
<evidence type="ECO:0000313" key="17">
    <source>
        <dbReference type="Ensembl" id="ENSSAUP00010002177.1"/>
    </source>
</evidence>
<keyword evidence="18" id="KW-1185">Reference proteome</keyword>
<dbReference type="Pfam" id="PF07974">
    <property type="entry name" value="EGF_2"/>
    <property type="match status" value="1"/>
</dbReference>
<dbReference type="FunFam" id="2.60.40.10:FF:000099">
    <property type="entry name" value="Fibronectin 1"/>
    <property type="match status" value="1"/>
</dbReference>
<feature type="compositionally biased region" description="Low complexity" evidence="12">
    <location>
        <begin position="1076"/>
        <end position="1108"/>
    </location>
</feature>
<dbReference type="InterPro" id="IPR013783">
    <property type="entry name" value="Ig-like_fold"/>
</dbReference>
<comment type="subcellular location">
    <subcellularLocation>
        <location evidence="1">Secreted</location>
        <location evidence="1">Extracellular space</location>
        <location evidence="1">Extracellular matrix</location>
    </subcellularLocation>
</comment>
<keyword evidence="4" id="KW-0272">Extracellular matrix</keyword>
<feature type="compositionally biased region" description="Polar residues" evidence="12">
    <location>
        <begin position="1547"/>
        <end position="1565"/>
    </location>
</feature>
<evidence type="ECO:0000256" key="10">
    <source>
        <dbReference type="PROSITE-ProRule" id="PRU00076"/>
    </source>
</evidence>
<feature type="signal peptide" evidence="13">
    <location>
        <begin position="1"/>
        <end position="25"/>
    </location>
</feature>
<dbReference type="CDD" id="cd00054">
    <property type="entry name" value="EGF_CA"/>
    <property type="match status" value="7"/>
</dbReference>
<dbReference type="GO" id="GO:0031175">
    <property type="term" value="P:neuron projection development"/>
    <property type="evidence" value="ECO:0007669"/>
    <property type="project" value="TreeGrafter"/>
</dbReference>
<feature type="compositionally biased region" description="Basic and acidic residues" evidence="12">
    <location>
        <begin position="1828"/>
        <end position="1841"/>
    </location>
</feature>
<feature type="compositionally biased region" description="Polar residues" evidence="12">
    <location>
        <begin position="1716"/>
        <end position="1725"/>
    </location>
</feature>
<feature type="compositionally biased region" description="Polar residues" evidence="12">
    <location>
        <begin position="1332"/>
        <end position="1348"/>
    </location>
</feature>
<evidence type="ECO:0000313" key="18">
    <source>
        <dbReference type="Proteomes" id="UP000472265"/>
    </source>
</evidence>
<dbReference type="SMART" id="SM00060">
    <property type="entry name" value="FN3"/>
    <property type="match status" value="5"/>
</dbReference>
<dbReference type="GO" id="GO:0030155">
    <property type="term" value="P:regulation of cell adhesion"/>
    <property type="evidence" value="ECO:0007669"/>
    <property type="project" value="TreeGrafter"/>
</dbReference>
<feature type="compositionally biased region" description="Basic and acidic residues" evidence="12">
    <location>
        <begin position="2176"/>
        <end position="2185"/>
    </location>
</feature>
<feature type="compositionally biased region" description="Polar residues" evidence="12">
    <location>
        <begin position="1929"/>
        <end position="1944"/>
    </location>
</feature>
<feature type="compositionally biased region" description="Basic and acidic residues" evidence="12">
    <location>
        <begin position="1897"/>
        <end position="1928"/>
    </location>
</feature>
<keyword evidence="7" id="KW-0677">Repeat</keyword>
<dbReference type="Gene3D" id="3.90.215.10">
    <property type="entry name" value="Gamma Fibrinogen, chain A, domain 1"/>
    <property type="match status" value="1"/>
</dbReference>
<feature type="compositionally biased region" description="Basic and acidic residues" evidence="12">
    <location>
        <begin position="904"/>
        <end position="918"/>
    </location>
</feature>
<dbReference type="InterPro" id="IPR050991">
    <property type="entry name" value="ECM_Regulatory_Proteins"/>
</dbReference>
<name>A0A671TN03_SPAAU</name>
<dbReference type="PROSITE" id="PS50853">
    <property type="entry name" value="FN3"/>
    <property type="match status" value="5"/>
</dbReference>
<feature type="compositionally biased region" description="Basic and acidic residues" evidence="12">
    <location>
        <begin position="1660"/>
        <end position="1672"/>
    </location>
</feature>
<dbReference type="FunFam" id="3.90.215.10:FF:000001">
    <property type="entry name" value="Tenascin isoform 1"/>
    <property type="match status" value="1"/>
</dbReference>
<dbReference type="Pfam" id="PF23106">
    <property type="entry name" value="EGF_Teneurin"/>
    <property type="match status" value="5"/>
</dbReference>
<reference evidence="17" key="1">
    <citation type="submission" date="2021-04" db="EMBL/GenBank/DDBJ databases">
        <authorList>
            <consortium name="Wellcome Sanger Institute Data Sharing"/>
        </authorList>
    </citation>
    <scope>NUCLEOTIDE SEQUENCE [LARGE SCALE GENOMIC DNA]</scope>
</reference>
<feature type="compositionally biased region" description="Basic and acidic residues" evidence="12">
    <location>
        <begin position="792"/>
        <end position="807"/>
    </location>
</feature>
<feature type="domain" description="Fibronectin type-III" evidence="15">
    <location>
        <begin position="1996"/>
        <end position="2085"/>
    </location>
</feature>
<evidence type="ECO:0008006" key="19">
    <source>
        <dbReference type="Google" id="ProtNLM"/>
    </source>
</evidence>
<dbReference type="InterPro" id="IPR013111">
    <property type="entry name" value="EGF_extracell"/>
</dbReference>
<dbReference type="Gene3D" id="2.60.40.10">
    <property type="entry name" value="Immunoglobulins"/>
    <property type="match status" value="6"/>
</dbReference>
<dbReference type="FunFam" id="2.10.25.10:FF:000001">
    <property type="entry name" value="Tenascin C"/>
    <property type="match status" value="14"/>
</dbReference>
<dbReference type="InterPro" id="IPR002181">
    <property type="entry name" value="Fibrinogen_a/b/g_C_dom"/>
</dbReference>
<feature type="region of interest" description="Disordered" evidence="12">
    <location>
        <begin position="1502"/>
        <end position="1880"/>
    </location>
</feature>
<feature type="compositionally biased region" description="Gly residues" evidence="12">
    <location>
        <begin position="997"/>
        <end position="1009"/>
    </location>
</feature>
<feature type="region of interest" description="Disordered" evidence="12">
    <location>
        <begin position="992"/>
        <end position="1027"/>
    </location>
</feature>
<protein>
    <recommendedName>
        <fullName evidence="19">Zmp:0000000846</fullName>
    </recommendedName>
</protein>
<dbReference type="InterPro" id="IPR003961">
    <property type="entry name" value="FN3_dom"/>
</dbReference>
<evidence type="ECO:0000256" key="3">
    <source>
        <dbReference type="ARBA" id="ARBA00022525"/>
    </source>
</evidence>
<feature type="domain" description="Fibronectin type-III" evidence="15">
    <location>
        <begin position="687"/>
        <end position="778"/>
    </location>
</feature>
<feature type="compositionally biased region" description="Basic and acidic residues" evidence="12">
    <location>
        <begin position="1744"/>
        <end position="1760"/>
    </location>
</feature>
<dbReference type="SUPFAM" id="SSF49265">
    <property type="entry name" value="Fibronectin type III"/>
    <property type="match status" value="5"/>
</dbReference>
<comment type="similarity">
    <text evidence="2">Belongs to the tenascin family.</text>
</comment>
<dbReference type="PROSITE" id="PS50026">
    <property type="entry name" value="EGF_3"/>
    <property type="match status" value="1"/>
</dbReference>
<dbReference type="PANTHER" id="PTHR46708:SF1">
    <property type="entry name" value="TENASCIN"/>
    <property type="match status" value="1"/>
</dbReference>
<dbReference type="GeneTree" id="ENSGT00940000155188"/>
<feature type="compositionally biased region" description="Polar residues" evidence="12">
    <location>
        <begin position="1598"/>
        <end position="1622"/>
    </location>
</feature>
<dbReference type="InterPro" id="IPR014716">
    <property type="entry name" value="Fibrinogen_a/b/g_C_1"/>
</dbReference>
<feature type="compositionally biased region" description="Polar residues" evidence="12">
    <location>
        <begin position="922"/>
        <end position="944"/>
    </location>
</feature>
<dbReference type="SUPFAM" id="SSF56496">
    <property type="entry name" value="Fibrinogen C-terminal domain-like"/>
    <property type="match status" value="1"/>
</dbReference>
<feature type="disulfide bond" evidence="10">
    <location>
        <begin position="150"/>
        <end position="160"/>
    </location>
</feature>
<feature type="coiled-coil region" evidence="11">
    <location>
        <begin position="102"/>
        <end position="129"/>
    </location>
</feature>
<feature type="region of interest" description="Disordered" evidence="12">
    <location>
        <begin position="1897"/>
        <end position="1947"/>
    </location>
</feature>
<feature type="domain" description="EGF-like" evidence="14">
    <location>
        <begin position="146"/>
        <end position="177"/>
    </location>
</feature>
<feature type="domain" description="Fibronectin type-III" evidence="15">
    <location>
        <begin position="597"/>
        <end position="686"/>
    </location>
</feature>
<dbReference type="CDD" id="cd00063">
    <property type="entry name" value="FN3"/>
    <property type="match status" value="5"/>
</dbReference>
<feature type="chain" id="PRO_5025471689" description="Zmp:0000000846" evidence="13">
    <location>
        <begin position="26"/>
        <end position="2485"/>
    </location>
</feature>
<feature type="domain" description="Fibrinogen C-terminal" evidence="16">
    <location>
        <begin position="2265"/>
        <end position="2478"/>
    </location>
</feature>
<evidence type="ECO:0000256" key="8">
    <source>
        <dbReference type="ARBA" id="ARBA00023157"/>
    </source>
</evidence>
<accession>A0A671TN03</accession>
<keyword evidence="9" id="KW-0325">Glycoprotein</keyword>
<dbReference type="PANTHER" id="PTHR46708">
    <property type="entry name" value="TENASCIN"/>
    <property type="match status" value="1"/>
</dbReference>
<dbReference type="OMA" id="GEKACPE"/>
<sequence length="2485" mass="266489">MLPFVPSLVLVLLLAAPALLTPTTSQELQVRGHRTPRDAQQDTIKVVISEGCNNQGDSSDVSQGGKEIDLSPGSPIVLTHKIKLVPSGSGSGSGSCGCETDFAALRERLERLEREVSALREKCGGAEGGCCTSKESKGAGCSIKPDIDECPNECSDQGRCVDGKCVCFPGYSGPDCSESNCPGNCNDNGRCVNGQCVCDPGFSGPNCSQRGCPDNCNDRGRCVNGRCVCDSGFAGPSCSDESCPGNCNNRGRCVNGKCVCKTGFSGPDCSKRGCPDNCSGRGRCVNGKCVCDSGFTGADCSETACPGNCNNRGRCVNGECVCNEGFGGPDCSEIICPNDCYDRGRCVNGVCMCDSGFTGADCSEVSCPGNCNNRGRCVNGQCVCDAGFTGEDCSEVSCPGNCNNRGRCVNGQCVCDAGFTGEDCSEVSCPGNCNNRGRCVNGQCVCDAGFTGEDCSEVSCPGNCNNRGRCVNGQCVCDDGFTGEDCSEVSCPGNCNNRGRCVNGQCVCDTGFTGEDCSEKACPKNCNNRGKCVNGKCVCDVGFAGPDCAAKGCPNNCNNKGRCVKGRCVCRRGFTGPDCSQCEDGMTGPNCDTAMLGVSQLSTRDITETSVTLVWTPPPVQYETYYITFSSQKESDQQISVQVEGSLTTFTQTGLAAGQEYTVTITGEIEGRRGTASSAEFMTLISGPTNLQVVKTTTTSAVVQWEQSLGEIDRYRLTVTPNDGAGRSQEITVPSDQNSAHIQQLEAGRLYDIILTAEKGSSRSKPATTQVTPVTMAALTMQGPVRPGQDVSNRDQEFDRQGRREDGSEADSDTPNKDSSATVIARNKPLVSRNTATNGTRPTFSKKPNVPGSFRFNTTRVVPGARRFGPGPLKKNPGKVPIVPKKTKPGVPMLRNKTLALTGRDPRVETSSTERADAKNPASMSGTDSVTSGQTSSEGQTLGTKEQPDVVGTASNENDTAPVSSGPTGTVQSQEKKCLNKIKVTHVRLPLKDRGSGCRGDGTVLGGKTSGSNQGSSETDDVDYSPDPLHKLVKDTFDKLNITTFSVHHLAQPSKFSVDAEKVRMQILGGFKPLSLSSSGVPPSSSESPSAAPSTSASFSSSDESDSVGSKEPDIDYSKSTTDVASPKNRKVPPSGKVGVPLFRRTSGYVRRPQPNIGWFQNKTHPHLRTPHPTPNLNLLPARETETRHTSTGESLSSTSSSASEESSVEVNVPARDTSGDIDGATKPASSGVEQNKKKVPTERGRTPLRRTPLKGGYLRNPNFGPLWNRTRPISRLLPPPSQPLISASETRKEQVSSSELLATLPPPGSKESYPAEGTEQIREANEDKVGTSMSTEVSQTLRGSAEPSSHEPNTKVGYIRRLYGGRYPNQNRTNLRPPQHPYRGPVRKPFPGRKLNGGSGTYVRSQTSQLEKSNTPEIPDNQSVEQGAPIPTQGVQINQSGEKVVSEVILTAETEGFDPTLREQTNKLVGGDNAPVQTLKSVEEETRTPDSYSDVQAERLNAGEDPGSTNPGRPSLKHVSSPRLVSERGASVPVQTIKIGEKQTRTPDSNSDSTLKQTSNSGQGISRPVLELADNTPVQTTETGELESTGTTSQSTPTLKETSDSRQASEQGDNAPVQSIKSGEEETRSPDSKSDIYEERVNAGENTGSTSQGTPTLKETSDSRPVSERGDNAPAQTTKTGEEETRTPDSSTDVHKEKINAGEMTGPTIRGRPTLKQTPDSRQGASKRVVKLGDKAPIQTIKSGEEETRSPDSKTDSEVHKKRITAGKTPGYTNRGRPTVKQTSDSRHGGPKTTRPVTPPKRQPPTRMNPMRHYISGSQKTNYTTKRPTDSETDQRRSPDPKPLTGSDVSSSGVTREPLDNVGVTNRTSDGFTLTWDSPEGKYKNFVVTKKEVTKGPKLKDDQEDRQVSLKPIKEAENGRAEDENRVPESTQVPTAKPQTGSDETFKKVLPGTARSFQFENLPRQTEYTVTLLGKGSSGLLSKLHKLVISTGPEPPTNIIFSKVTENSLTVSWTKPKSPISGFKVTYTHTEDGEPVSVSVDKDDSTLGLTRLSPGSTYEVSVISILGLDESDPIKDLAMTLPDPPTDLRAVNVTDSKALLLWRPALAAIDKYSIVYGSGTGSELRVSVSGNAAEQQLSGLEGSTTYTVTITSQLGSRESSPATTTFTTARGSGGDGDRPGDLQARDVTPRTALLSWKPPSNPVGSYRLTYQTEGQEMKEVIVDASVTEYNLTRLHPASKYTVQLQAETGGRYTSAIVTDFTTGTLRFPFPTDCSQELLNGIRTSGEVEIFPQGKPGTSIMVYCDMETDGGGWMVFQRRKDGSVDFFRGWKDYVRGFGDLSGEFWLGLDNLHNLTTMTRMTLRVDLRDKDESVFAKYSTFEVAKRNYRLSVGGYSGTAGDSLSYHNNRVFSTRDRDPAPFITRCAMSYRGGWWYKNCHEANLNGLYGIDVKHQGVIWTSWKGKDHSIPFTEMKMRPAAFSPPIRG</sequence>
<feature type="compositionally biased region" description="Basic and acidic residues" evidence="12">
    <location>
        <begin position="1681"/>
        <end position="1701"/>
    </location>
</feature>
<feature type="compositionally biased region" description="Low complexity" evidence="12">
    <location>
        <begin position="1192"/>
        <end position="1206"/>
    </location>
</feature>
<evidence type="ECO:0000256" key="2">
    <source>
        <dbReference type="ARBA" id="ARBA00008673"/>
    </source>
</evidence>
<evidence type="ECO:0000256" key="11">
    <source>
        <dbReference type="SAM" id="Coils"/>
    </source>
</evidence>
<feature type="domain" description="Fibronectin type-III" evidence="15">
    <location>
        <begin position="2086"/>
        <end position="2173"/>
    </location>
</feature>
<evidence type="ECO:0000256" key="9">
    <source>
        <dbReference type="ARBA" id="ARBA00023180"/>
    </source>
</evidence>
<gene>
    <name evidence="17" type="primary">tnxb</name>
</gene>
<dbReference type="InterPro" id="IPR000742">
    <property type="entry name" value="EGF"/>
</dbReference>
<evidence type="ECO:0000259" key="14">
    <source>
        <dbReference type="PROSITE" id="PS50026"/>
    </source>
</evidence>
<keyword evidence="11" id="KW-0175">Coiled coil</keyword>
<proteinExistence type="inferred from homology"/>
<dbReference type="PROSITE" id="PS51406">
    <property type="entry name" value="FIBRINOGEN_C_2"/>
    <property type="match status" value="1"/>
</dbReference>
<feature type="compositionally biased region" description="Low complexity" evidence="12">
    <location>
        <begin position="1580"/>
        <end position="1597"/>
    </location>
</feature>
<dbReference type="Proteomes" id="UP000472265">
    <property type="component" value="Chromosome 3"/>
</dbReference>
<dbReference type="Pfam" id="PF00041">
    <property type="entry name" value="fn3"/>
    <property type="match status" value="5"/>
</dbReference>
<dbReference type="InterPro" id="IPR002049">
    <property type="entry name" value="LE_dom"/>
</dbReference>
<evidence type="ECO:0000256" key="4">
    <source>
        <dbReference type="ARBA" id="ARBA00022530"/>
    </source>
</evidence>
<dbReference type="GO" id="GO:0005615">
    <property type="term" value="C:extracellular space"/>
    <property type="evidence" value="ECO:0007669"/>
    <property type="project" value="TreeGrafter"/>
</dbReference>
<evidence type="ECO:0000256" key="12">
    <source>
        <dbReference type="SAM" id="MobiDB-lite"/>
    </source>
</evidence>
<dbReference type="Gene3D" id="2.10.25.10">
    <property type="entry name" value="Laminin"/>
    <property type="match status" value="14"/>
</dbReference>
<reference evidence="17" key="2">
    <citation type="submission" date="2025-08" db="UniProtKB">
        <authorList>
            <consortium name="Ensembl"/>
        </authorList>
    </citation>
    <scope>IDENTIFICATION</scope>
</reference>
<feature type="compositionally biased region" description="Basic and acidic residues" evidence="12">
    <location>
        <begin position="1235"/>
        <end position="1246"/>
    </location>
</feature>
<dbReference type="Pfam" id="PF00147">
    <property type="entry name" value="Fibrinogen_C"/>
    <property type="match status" value="1"/>
</dbReference>
<feature type="compositionally biased region" description="Polar residues" evidence="12">
    <location>
        <begin position="2155"/>
        <end position="2170"/>
    </location>
</feature>
<evidence type="ECO:0000256" key="6">
    <source>
        <dbReference type="ARBA" id="ARBA00022729"/>
    </source>
</evidence>
<evidence type="ECO:0000256" key="1">
    <source>
        <dbReference type="ARBA" id="ARBA00004498"/>
    </source>
</evidence>
<feature type="compositionally biased region" description="Polar residues" evidence="12">
    <location>
        <begin position="1403"/>
        <end position="1426"/>
    </location>
</feature>
<evidence type="ECO:0000256" key="5">
    <source>
        <dbReference type="ARBA" id="ARBA00022536"/>
    </source>
</evidence>
<dbReference type="SMART" id="SM00186">
    <property type="entry name" value="FBG"/>
    <property type="match status" value="1"/>
</dbReference>
<feature type="compositionally biased region" description="Polar residues" evidence="12">
    <location>
        <begin position="1817"/>
        <end position="1827"/>
    </location>
</feature>
<feature type="region of interest" description="Disordered" evidence="12">
    <location>
        <begin position="782"/>
        <end position="975"/>
    </location>
</feature>
<organism evidence="17 18">
    <name type="scientific">Sparus aurata</name>
    <name type="common">Gilthead sea bream</name>
    <dbReference type="NCBI Taxonomy" id="8175"/>
    <lineage>
        <taxon>Eukaryota</taxon>
        <taxon>Metazoa</taxon>
        <taxon>Chordata</taxon>
        <taxon>Craniata</taxon>
        <taxon>Vertebrata</taxon>
        <taxon>Euteleostomi</taxon>
        <taxon>Actinopterygii</taxon>
        <taxon>Neopterygii</taxon>
        <taxon>Teleostei</taxon>
        <taxon>Neoteleostei</taxon>
        <taxon>Acanthomorphata</taxon>
        <taxon>Eupercaria</taxon>
        <taxon>Spariformes</taxon>
        <taxon>Sparidae</taxon>
        <taxon>Sparus</taxon>
    </lineage>
</organism>
<feature type="compositionally biased region" description="Basic and acidic residues" evidence="12">
    <location>
        <begin position="1623"/>
        <end position="1643"/>
    </location>
</feature>
<feature type="compositionally biased region" description="Basic and acidic residues" evidence="12">
    <location>
        <begin position="1320"/>
        <end position="1330"/>
    </location>
</feature>
<evidence type="ECO:0000259" key="16">
    <source>
        <dbReference type="PROSITE" id="PS51406"/>
    </source>
</evidence>
<feature type="compositionally biased region" description="Polar residues" evidence="12">
    <location>
        <begin position="1645"/>
        <end position="1659"/>
    </location>
</feature>
<evidence type="ECO:0000256" key="13">
    <source>
        <dbReference type="SAM" id="SignalP"/>
    </source>
</evidence>
<keyword evidence="8 10" id="KW-1015">Disulfide bond</keyword>
<dbReference type="PROSITE" id="PS00514">
    <property type="entry name" value="FIBRINOGEN_C_1"/>
    <property type="match status" value="1"/>
</dbReference>
<dbReference type="InterPro" id="IPR036056">
    <property type="entry name" value="Fibrinogen-like_C"/>
</dbReference>
<feature type="compositionally biased region" description="Polar residues" evidence="12">
    <location>
        <begin position="1864"/>
        <end position="1877"/>
    </location>
</feature>
<dbReference type="InParanoid" id="A0A671TN03"/>